<protein>
    <submittedName>
        <fullName evidence="1">Uncharacterized protein</fullName>
    </submittedName>
</protein>
<keyword evidence="2" id="KW-1185">Reference proteome</keyword>
<proteinExistence type="predicted"/>
<dbReference type="Proteomes" id="UP000789390">
    <property type="component" value="Unassembled WGS sequence"/>
</dbReference>
<comment type="caution">
    <text evidence="1">The sequence shown here is derived from an EMBL/GenBank/DDBJ whole genome shotgun (WGS) entry which is preliminary data.</text>
</comment>
<name>A0A8J2WGQ0_9CRUS</name>
<evidence type="ECO:0000313" key="2">
    <source>
        <dbReference type="Proteomes" id="UP000789390"/>
    </source>
</evidence>
<reference evidence="1" key="1">
    <citation type="submission" date="2021-11" db="EMBL/GenBank/DDBJ databases">
        <authorList>
            <person name="Schell T."/>
        </authorList>
    </citation>
    <scope>NUCLEOTIDE SEQUENCE</scope>
    <source>
        <strain evidence="1">M5</strain>
    </source>
</reference>
<sequence>MISSDIFGRSCNTCALESSREQGICSDSRERFKHSMYCLESNRPSNFFRTLLKLPPDIAPQTGTLLEIKNHRTPKIVDLQL</sequence>
<dbReference type="AlphaFoldDB" id="A0A8J2WGQ0"/>
<dbReference type="EMBL" id="CAKKLH010000113">
    <property type="protein sequence ID" value="CAH0103729.1"/>
    <property type="molecule type" value="Genomic_DNA"/>
</dbReference>
<evidence type="ECO:0000313" key="1">
    <source>
        <dbReference type="EMBL" id="CAH0103729.1"/>
    </source>
</evidence>
<gene>
    <name evidence="1" type="ORF">DGAL_LOCUS6312</name>
</gene>
<accession>A0A8J2WGQ0</accession>
<organism evidence="1 2">
    <name type="scientific">Daphnia galeata</name>
    <dbReference type="NCBI Taxonomy" id="27404"/>
    <lineage>
        <taxon>Eukaryota</taxon>
        <taxon>Metazoa</taxon>
        <taxon>Ecdysozoa</taxon>
        <taxon>Arthropoda</taxon>
        <taxon>Crustacea</taxon>
        <taxon>Branchiopoda</taxon>
        <taxon>Diplostraca</taxon>
        <taxon>Cladocera</taxon>
        <taxon>Anomopoda</taxon>
        <taxon>Daphniidae</taxon>
        <taxon>Daphnia</taxon>
    </lineage>
</organism>